<proteinExistence type="predicted"/>
<keyword evidence="1" id="KW-0732">Signal</keyword>
<protein>
    <submittedName>
        <fullName evidence="2">Uncharacterized protein</fullName>
    </submittedName>
</protein>
<keyword evidence="3" id="KW-1185">Reference proteome</keyword>
<dbReference type="EMBL" id="RCHS01003687">
    <property type="protein sequence ID" value="RMX40160.1"/>
    <property type="molecule type" value="Genomic_DNA"/>
</dbReference>
<feature type="chain" id="PRO_5018219374" evidence="1">
    <location>
        <begin position="16"/>
        <end position="494"/>
    </location>
</feature>
<comment type="caution">
    <text evidence="2">The sequence shown here is derived from an EMBL/GenBank/DDBJ whole genome shotgun (WGS) entry which is preliminary data.</text>
</comment>
<reference evidence="2 3" key="1">
    <citation type="journal article" date="2018" name="Sci. Rep.">
        <title>Comparative analysis of the Pocillopora damicornis genome highlights role of immune system in coral evolution.</title>
        <authorList>
            <person name="Cunning R."/>
            <person name="Bay R.A."/>
            <person name="Gillette P."/>
            <person name="Baker A.C."/>
            <person name="Traylor-Knowles N."/>
        </authorList>
    </citation>
    <scope>NUCLEOTIDE SEQUENCE [LARGE SCALE GENOMIC DNA]</scope>
    <source>
        <strain evidence="2">RSMAS</strain>
        <tissue evidence="2">Whole animal</tissue>
    </source>
</reference>
<organism evidence="2 3">
    <name type="scientific">Pocillopora damicornis</name>
    <name type="common">Cauliflower coral</name>
    <name type="synonym">Millepora damicornis</name>
    <dbReference type="NCBI Taxonomy" id="46731"/>
    <lineage>
        <taxon>Eukaryota</taxon>
        <taxon>Metazoa</taxon>
        <taxon>Cnidaria</taxon>
        <taxon>Anthozoa</taxon>
        <taxon>Hexacorallia</taxon>
        <taxon>Scleractinia</taxon>
        <taxon>Astrocoeniina</taxon>
        <taxon>Pocilloporidae</taxon>
        <taxon>Pocillopora</taxon>
    </lineage>
</organism>
<gene>
    <name evidence="2" type="ORF">pdam_00002276</name>
</gene>
<accession>A0A3M6TFL4</accession>
<evidence type="ECO:0000256" key="1">
    <source>
        <dbReference type="SAM" id="SignalP"/>
    </source>
</evidence>
<dbReference type="Proteomes" id="UP000275408">
    <property type="component" value="Unassembled WGS sequence"/>
</dbReference>
<sequence>MVKIIFLQIVPYVVACNVLCLHVSGHSSESCSQKDSECGEKGSILTQAKECNSNDFQSIFEIEDALNDLHSKSAGFLEFRKKLDDVKALVEEQKDKNKDSCKGKSDKISYEEVKKVITTTISSVKKFKSKDPLNILKGVLDIAPTLLNLVAPGNPYSFILRGLAEAVGVLITESKPNQPSVVRQLANVVHHEMIHFNKRLHDQKYNGLERRVSEQILQLQRMKDGEKLDDPSLWNDYAQFLGELASRFESPLPFKYESNLTEDPDVKDFVTAVVKYSEAHSCFMALLLVAKAKYLELGTAREDDVATVDRKMIFQIEEAKEKLFFLSEKRFLTFLGRIEGGKLTKIVALSRRFHDRSLVETVRQSLGLSPMPDLSTVESSAKKVSKQPVTLRSGKKCNGFLYRYFGKDVSIQFINDVDLPIKIVSGEVGWSRQNELQFVQIVPPRSRYRRETNFTFSTGGYIVLYLDGNMLGSDSENTRVIEFAASSQFLCILK</sequence>
<evidence type="ECO:0000313" key="3">
    <source>
        <dbReference type="Proteomes" id="UP000275408"/>
    </source>
</evidence>
<name>A0A3M6TFL4_POCDA</name>
<dbReference type="AlphaFoldDB" id="A0A3M6TFL4"/>
<feature type="signal peptide" evidence="1">
    <location>
        <begin position="1"/>
        <end position="15"/>
    </location>
</feature>
<dbReference type="OrthoDB" id="5980014at2759"/>
<evidence type="ECO:0000313" key="2">
    <source>
        <dbReference type="EMBL" id="RMX40160.1"/>
    </source>
</evidence>